<protein>
    <submittedName>
        <fullName evidence="11">Ferrous-iron efflux pump FieF</fullName>
    </submittedName>
</protein>
<evidence type="ECO:0000256" key="3">
    <source>
        <dbReference type="ARBA" id="ARBA00022448"/>
    </source>
</evidence>
<comment type="similarity">
    <text evidence="2">Belongs to the cation diffusion facilitator (CDF) transporter (TC 2.A.4) family.</text>
</comment>
<dbReference type="InterPro" id="IPR050291">
    <property type="entry name" value="CDF_Transporter"/>
</dbReference>
<evidence type="ECO:0000256" key="7">
    <source>
        <dbReference type="ARBA" id="ARBA00023136"/>
    </source>
</evidence>
<dbReference type="InterPro" id="IPR027469">
    <property type="entry name" value="Cation_efflux_TMD_sf"/>
</dbReference>
<dbReference type="Pfam" id="PF01545">
    <property type="entry name" value="Cation_efflux"/>
    <property type="match status" value="1"/>
</dbReference>
<evidence type="ECO:0000313" key="11">
    <source>
        <dbReference type="EMBL" id="MBB5711297.1"/>
    </source>
</evidence>
<feature type="transmembrane region" description="Helical" evidence="8">
    <location>
        <begin position="126"/>
        <end position="144"/>
    </location>
</feature>
<dbReference type="SUPFAM" id="SSF160240">
    <property type="entry name" value="Cation efflux protein cytoplasmic domain-like"/>
    <property type="match status" value="1"/>
</dbReference>
<sequence>MNAPVQINAPTRKRSLLSETTARAAIASATTAILLLIMKAIAAWQTSSVALLGSLADSSLDVLASLVTLYGVRLAATPADHDHRFGHGKAEALAALFQVALITASALAIAWRAVQSLERDTPVSDPGLGIAVSVVAIVATLILVSYQKRIIAETGSVAIQADSLHYQGDILLNLSVILALVLERYLALAGADAVFGIVIALWLGWGAFKASAEAIDQLMDKEWPEAERSRFIEVAIGNPDVRGIHDFRTRRSGDHAFAQFHMVVARDMSVAEAHDVVEEVEDALHAAFPRTEVLIHLDPEGHVDTDNPLVEQDVTPHWFRKR</sequence>
<gene>
    <name evidence="11" type="ORF">FHT02_002541</name>
</gene>
<dbReference type="GO" id="GO:0005886">
    <property type="term" value="C:plasma membrane"/>
    <property type="evidence" value="ECO:0007669"/>
    <property type="project" value="TreeGrafter"/>
</dbReference>
<dbReference type="Pfam" id="PF16916">
    <property type="entry name" value="ZT_dimer"/>
    <property type="match status" value="1"/>
</dbReference>
<feature type="transmembrane region" description="Helical" evidence="8">
    <location>
        <begin position="21"/>
        <end position="44"/>
    </location>
</feature>
<feature type="domain" description="Cation efflux protein transmembrane" evidence="9">
    <location>
        <begin position="26"/>
        <end position="219"/>
    </location>
</feature>
<dbReference type="PANTHER" id="PTHR43840">
    <property type="entry name" value="MITOCHONDRIAL METAL TRANSPORTER 1-RELATED"/>
    <property type="match status" value="1"/>
</dbReference>
<dbReference type="InterPro" id="IPR027470">
    <property type="entry name" value="Cation_efflux_CTD"/>
</dbReference>
<dbReference type="InterPro" id="IPR002524">
    <property type="entry name" value="Cation_efflux"/>
</dbReference>
<dbReference type="SUPFAM" id="SSF161111">
    <property type="entry name" value="Cation efflux protein transmembrane domain-like"/>
    <property type="match status" value="1"/>
</dbReference>
<keyword evidence="6 8" id="KW-1133">Transmembrane helix</keyword>
<keyword evidence="3" id="KW-0813">Transport</keyword>
<dbReference type="GO" id="GO:0015341">
    <property type="term" value="F:zinc efflux antiporter activity"/>
    <property type="evidence" value="ECO:0007669"/>
    <property type="project" value="TreeGrafter"/>
</dbReference>
<dbReference type="EMBL" id="JACIJF010000007">
    <property type="protein sequence ID" value="MBB5711297.1"/>
    <property type="molecule type" value="Genomic_DNA"/>
</dbReference>
<comment type="subcellular location">
    <subcellularLocation>
        <location evidence="1">Membrane</location>
        <topology evidence="1">Multi-pass membrane protein</topology>
    </subcellularLocation>
</comment>
<dbReference type="InterPro" id="IPR036837">
    <property type="entry name" value="Cation_efflux_CTD_sf"/>
</dbReference>
<evidence type="ECO:0000313" key="12">
    <source>
        <dbReference type="Proteomes" id="UP000527143"/>
    </source>
</evidence>
<name>A0A840YD24_9SPHN</name>
<keyword evidence="5 8" id="KW-0812">Transmembrane</keyword>
<keyword evidence="7 8" id="KW-0472">Membrane</keyword>
<evidence type="ECO:0000256" key="2">
    <source>
        <dbReference type="ARBA" id="ARBA00008114"/>
    </source>
</evidence>
<dbReference type="GO" id="GO:0015086">
    <property type="term" value="F:cadmium ion transmembrane transporter activity"/>
    <property type="evidence" value="ECO:0007669"/>
    <property type="project" value="TreeGrafter"/>
</dbReference>
<dbReference type="Gene3D" id="3.30.70.1350">
    <property type="entry name" value="Cation efflux protein, cytoplasmic domain"/>
    <property type="match status" value="1"/>
</dbReference>
<comment type="caution">
    <text evidence="11">The sequence shown here is derived from an EMBL/GenBank/DDBJ whole genome shotgun (WGS) entry which is preliminary data.</text>
</comment>
<evidence type="ECO:0000256" key="5">
    <source>
        <dbReference type="ARBA" id="ARBA00022692"/>
    </source>
</evidence>
<evidence type="ECO:0000256" key="1">
    <source>
        <dbReference type="ARBA" id="ARBA00004141"/>
    </source>
</evidence>
<evidence type="ECO:0000256" key="8">
    <source>
        <dbReference type="SAM" id="Phobius"/>
    </source>
</evidence>
<feature type="domain" description="Cation efflux protein cytoplasmic" evidence="10">
    <location>
        <begin position="224"/>
        <end position="300"/>
    </location>
</feature>
<feature type="transmembrane region" description="Helical" evidence="8">
    <location>
        <begin position="188"/>
        <end position="208"/>
    </location>
</feature>
<proteinExistence type="inferred from homology"/>
<evidence type="ECO:0000259" key="10">
    <source>
        <dbReference type="Pfam" id="PF16916"/>
    </source>
</evidence>
<dbReference type="AlphaFoldDB" id="A0A840YD24"/>
<evidence type="ECO:0000256" key="6">
    <source>
        <dbReference type="ARBA" id="ARBA00022989"/>
    </source>
</evidence>
<evidence type="ECO:0000256" key="4">
    <source>
        <dbReference type="ARBA" id="ARBA00022475"/>
    </source>
</evidence>
<dbReference type="GO" id="GO:0006882">
    <property type="term" value="P:intracellular zinc ion homeostasis"/>
    <property type="evidence" value="ECO:0007669"/>
    <property type="project" value="TreeGrafter"/>
</dbReference>
<dbReference type="GO" id="GO:0015093">
    <property type="term" value="F:ferrous iron transmembrane transporter activity"/>
    <property type="evidence" value="ECO:0007669"/>
    <property type="project" value="TreeGrafter"/>
</dbReference>
<dbReference type="Gene3D" id="1.20.1510.10">
    <property type="entry name" value="Cation efflux protein transmembrane domain"/>
    <property type="match status" value="1"/>
</dbReference>
<keyword evidence="12" id="KW-1185">Reference proteome</keyword>
<reference evidence="11 12" key="1">
    <citation type="submission" date="2020-08" db="EMBL/GenBank/DDBJ databases">
        <title>Genomic Encyclopedia of Type Strains, Phase IV (KMG-IV): sequencing the most valuable type-strain genomes for metagenomic binning, comparative biology and taxonomic classification.</title>
        <authorList>
            <person name="Goeker M."/>
        </authorList>
    </citation>
    <scope>NUCLEOTIDE SEQUENCE [LARGE SCALE GENOMIC DNA]</scope>
    <source>
        <strain evidence="11 12">DSM 26736</strain>
    </source>
</reference>
<evidence type="ECO:0000259" key="9">
    <source>
        <dbReference type="Pfam" id="PF01545"/>
    </source>
</evidence>
<feature type="transmembrane region" description="Helical" evidence="8">
    <location>
        <begin position="93"/>
        <end position="114"/>
    </location>
</feature>
<dbReference type="NCBIfam" id="TIGR01297">
    <property type="entry name" value="CDF"/>
    <property type="match status" value="1"/>
</dbReference>
<dbReference type="Proteomes" id="UP000527143">
    <property type="component" value="Unassembled WGS sequence"/>
</dbReference>
<accession>A0A840YD24</accession>
<dbReference type="InterPro" id="IPR058533">
    <property type="entry name" value="Cation_efflux_TM"/>
</dbReference>
<keyword evidence="4" id="KW-1003">Cell membrane</keyword>
<dbReference type="PANTHER" id="PTHR43840:SF41">
    <property type="entry name" value="CATION-EFFLUX PUMP FIEF"/>
    <property type="match status" value="1"/>
</dbReference>
<organism evidence="11 12">
    <name type="scientific">Sphingomonas xinjiangensis</name>
    <dbReference type="NCBI Taxonomy" id="643568"/>
    <lineage>
        <taxon>Bacteria</taxon>
        <taxon>Pseudomonadati</taxon>
        <taxon>Pseudomonadota</taxon>
        <taxon>Alphaproteobacteria</taxon>
        <taxon>Sphingomonadales</taxon>
        <taxon>Sphingomonadaceae</taxon>
        <taxon>Sphingomonas</taxon>
    </lineage>
</organism>